<dbReference type="AlphaFoldDB" id="A0A1D7QL90"/>
<dbReference type="RefSeq" id="WP_069381082.1">
    <property type="nucleotide sequence ID" value="NZ_CP017141.1"/>
</dbReference>
<sequence>MKRYKKFLAICLLPLLLFACKKDKHTLGEVLDKSEIKFSVLQDKKADAGGNTVILKNMTPGTLPMWDYGTGTSTKMTDTVRFAFAGDYVIRFSVSTGGRIVKLDSVVVKVTQDNLNYVNDPLWKALTGGVGNEKEWVLDTEGKFFNGPMYFYGTSNGWLKEGGPWKDGAVQTGCYGSDCWVWEAGLGDTYPNNMTQGNYGSMTFSLKGAAVFKAVKPMENINSQTGTYFLNVAGKILTINNATILRGYKPAKNGITGISNWTNYKILSLDENTMQLGVLRDRDVDGEGPAMIVYNFLTKNFSDNYVPPVTGPDEGFDPTFKAGELLNMLTGTGSAGRLWKIDAEGNPIDWIAKGKGWTKSHNDSRDWGWNNALDVVAKDSWILFSRIGGLKYTRNQHGVVSSGTFTINESTNEVTLNGELLIQFPGSFITPLKNTFKVVKAFPGKVESKGIWFGTDYNVEKDEWFAFHYIL</sequence>
<keyword evidence="1" id="KW-0732">Signal</keyword>
<dbReference type="KEGG" id="psty:BFS30_20990"/>
<protein>
    <recommendedName>
        <fullName evidence="4">PKD domain-containing protein</fullName>
    </recommendedName>
</protein>
<dbReference type="Proteomes" id="UP000094313">
    <property type="component" value="Chromosome"/>
</dbReference>
<keyword evidence="3" id="KW-1185">Reference proteome</keyword>
<evidence type="ECO:0000256" key="1">
    <source>
        <dbReference type="SAM" id="SignalP"/>
    </source>
</evidence>
<reference evidence="2 3" key="1">
    <citation type="submission" date="2016-08" db="EMBL/GenBank/DDBJ databases">
        <authorList>
            <person name="Seilhamer J.J."/>
        </authorList>
    </citation>
    <scope>NUCLEOTIDE SEQUENCE [LARGE SCALE GENOMIC DNA]</scope>
    <source>
        <strain evidence="2 3">DX4</strain>
    </source>
</reference>
<name>A0A1D7QL90_9SPHI</name>
<dbReference type="PROSITE" id="PS51257">
    <property type="entry name" value="PROKAR_LIPOPROTEIN"/>
    <property type="match status" value="1"/>
</dbReference>
<proteinExistence type="predicted"/>
<evidence type="ECO:0008006" key="4">
    <source>
        <dbReference type="Google" id="ProtNLM"/>
    </source>
</evidence>
<organism evidence="2 3">
    <name type="scientific">Pedobacter steynii</name>
    <dbReference type="NCBI Taxonomy" id="430522"/>
    <lineage>
        <taxon>Bacteria</taxon>
        <taxon>Pseudomonadati</taxon>
        <taxon>Bacteroidota</taxon>
        <taxon>Sphingobacteriia</taxon>
        <taxon>Sphingobacteriales</taxon>
        <taxon>Sphingobacteriaceae</taxon>
        <taxon>Pedobacter</taxon>
    </lineage>
</organism>
<accession>A0A1D7QL90</accession>
<feature type="signal peptide" evidence="1">
    <location>
        <begin position="1"/>
        <end position="21"/>
    </location>
</feature>
<gene>
    <name evidence="2" type="ORF">BFS30_20990</name>
</gene>
<evidence type="ECO:0000313" key="2">
    <source>
        <dbReference type="EMBL" id="AOM79420.1"/>
    </source>
</evidence>
<evidence type="ECO:0000313" key="3">
    <source>
        <dbReference type="Proteomes" id="UP000094313"/>
    </source>
</evidence>
<dbReference type="OrthoDB" id="646668at2"/>
<feature type="chain" id="PRO_5009098809" description="PKD domain-containing protein" evidence="1">
    <location>
        <begin position="22"/>
        <end position="471"/>
    </location>
</feature>
<dbReference type="EMBL" id="CP017141">
    <property type="protein sequence ID" value="AOM79420.1"/>
    <property type="molecule type" value="Genomic_DNA"/>
</dbReference>